<accession>A0A1F7XZA5</accession>
<feature type="binding site" evidence="10 12">
    <location>
        <position position="185"/>
    </location>
    <ligand>
        <name>substrate</name>
    </ligand>
</feature>
<evidence type="ECO:0000256" key="3">
    <source>
        <dbReference type="ARBA" id="ARBA00002315"/>
    </source>
</evidence>
<keyword evidence="9 10" id="KW-0413">Isomerase</keyword>
<keyword evidence="8 13" id="KW-0464">Manganese</keyword>
<dbReference type="InterPro" id="IPR006124">
    <property type="entry name" value="Metalloenzyme"/>
</dbReference>
<dbReference type="AlphaFoldDB" id="A0A1F7XZA5"/>
<evidence type="ECO:0000256" key="1">
    <source>
        <dbReference type="ARBA" id="ARBA00000370"/>
    </source>
</evidence>
<evidence type="ECO:0000256" key="5">
    <source>
        <dbReference type="ARBA" id="ARBA00008819"/>
    </source>
</evidence>
<feature type="binding site" evidence="13">
    <location>
        <position position="474"/>
    </location>
    <ligand>
        <name>Mn(2+)</name>
        <dbReference type="ChEBI" id="CHEBI:29035"/>
        <label>2</label>
    </ligand>
</feature>
<feature type="binding site" evidence="13">
    <location>
        <position position="492"/>
    </location>
    <ligand>
        <name>Mn(2+)</name>
        <dbReference type="ChEBI" id="CHEBI:29035"/>
        <label>1</label>
    </ligand>
</feature>
<dbReference type="Proteomes" id="UP000176741">
    <property type="component" value="Unassembled WGS sequence"/>
</dbReference>
<comment type="catalytic activity">
    <reaction evidence="1 10">
        <text>(2R)-2-phosphoglycerate = (2R)-3-phosphoglycerate</text>
        <dbReference type="Rhea" id="RHEA:15901"/>
        <dbReference type="ChEBI" id="CHEBI:58272"/>
        <dbReference type="ChEBI" id="CHEBI:58289"/>
        <dbReference type="EC" id="5.4.2.12"/>
    </reaction>
</comment>
<dbReference type="Gene3D" id="3.40.720.10">
    <property type="entry name" value="Alkaline Phosphatase, subunit A"/>
    <property type="match status" value="1"/>
</dbReference>
<comment type="similarity">
    <text evidence="5 10">Belongs to the BPG-independent phosphoglycerate mutase family.</text>
</comment>
<dbReference type="GO" id="GO:0030145">
    <property type="term" value="F:manganese ion binding"/>
    <property type="evidence" value="ECO:0007669"/>
    <property type="project" value="InterPro"/>
</dbReference>
<gene>
    <name evidence="10" type="primary">gpmI</name>
    <name evidence="16" type="ORF">A2771_03325</name>
</gene>
<dbReference type="FunFam" id="3.40.1450.10:FF:000002">
    <property type="entry name" value="2,3-bisphosphoglycerate-independent phosphoglycerate mutase"/>
    <property type="match status" value="1"/>
</dbReference>
<feature type="binding site" evidence="13">
    <location>
        <position position="473"/>
    </location>
    <ligand>
        <name>Mn(2+)</name>
        <dbReference type="ChEBI" id="CHEBI:29035"/>
        <label>2</label>
    </ligand>
</feature>
<dbReference type="EC" id="5.4.2.12" evidence="10 11"/>
<dbReference type="HAMAP" id="MF_01038">
    <property type="entry name" value="GpmI"/>
    <property type="match status" value="1"/>
</dbReference>
<comment type="pathway">
    <text evidence="4 10">Carbohydrate degradation; glycolysis; pyruvate from D-glyceraldehyde 3-phosphate: step 3/5.</text>
</comment>
<feature type="binding site" evidence="13">
    <location>
        <position position="432"/>
    </location>
    <ligand>
        <name>Mn(2+)</name>
        <dbReference type="ChEBI" id="CHEBI:29035"/>
        <label>1</label>
    </ligand>
</feature>
<dbReference type="GO" id="GO:0005829">
    <property type="term" value="C:cytosol"/>
    <property type="evidence" value="ECO:0007669"/>
    <property type="project" value="TreeGrafter"/>
</dbReference>
<dbReference type="NCBIfam" id="TIGR01307">
    <property type="entry name" value="pgm_bpd_ind"/>
    <property type="match status" value="1"/>
</dbReference>
<dbReference type="InterPro" id="IPR005995">
    <property type="entry name" value="Pgm_bpd_ind"/>
</dbReference>
<evidence type="ECO:0000256" key="9">
    <source>
        <dbReference type="ARBA" id="ARBA00023235"/>
    </source>
</evidence>
<evidence type="ECO:0000259" key="15">
    <source>
        <dbReference type="Pfam" id="PF06415"/>
    </source>
</evidence>
<dbReference type="CDD" id="cd16010">
    <property type="entry name" value="iPGM"/>
    <property type="match status" value="1"/>
</dbReference>
<organism evidence="16 17">
    <name type="scientific">Candidatus Woesebacteria bacterium RIFCSPHIGHO2_01_FULL_38_26b</name>
    <dbReference type="NCBI Taxonomy" id="1802491"/>
    <lineage>
        <taxon>Bacteria</taxon>
        <taxon>Candidatus Woeseibacteriota</taxon>
    </lineage>
</organism>
<evidence type="ECO:0000313" key="16">
    <source>
        <dbReference type="EMBL" id="OGM20387.1"/>
    </source>
</evidence>
<evidence type="ECO:0000256" key="6">
    <source>
        <dbReference type="ARBA" id="ARBA00022723"/>
    </source>
</evidence>
<comment type="function">
    <text evidence="3 10">Catalyzes the interconversion of 2-phosphoglycerate and 3-phosphoglycerate.</text>
</comment>
<dbReference type="InterPro" id="IPR017850">
    <property type="entry name" value="Alkaline_phosphatase_core_sf"/>
</dbReference>
<comment type="subunit">
    <text evidence="10">Monomer.</text>
</comment>
<keyword evidence="7 10" id="KW-0324">Glycolysis</keyword>
<dbReference type="SUPFAM" id="SSF64158">
    <property type="entry name" value="2,3-Bisphosphoglycerate-independent phosphoglycerate mutase, substrate-binding domain"/>
    <property type="match status" value="1"/>
</dbReference>
<feature type="binding site" evidence="10 12">
    <location>
        <position position="365"/>
    </location>
    <ligand>
        <name>substrate</name>
    </ligand>
</feature>
<feature type="binding site" evidence="10 12">
    <location>
        <begin position="153"/>
        <end position="154"/>
    </location>
    <ligand>
        <name>substrate</name>
    </ligand>
</feature>
<dbReference type="PIRSF" id="PIRSF001492">
    <property type="entry name" value="IPGAM"/>
    <property type="match status" value="1"/>
</dbReference>
<name>A0A1F7XZA5_9BACT</name>
<evidence type="ECO:0000256" key="4">
    <source>
        <dbReference type="ARBA" id="ARBA00004798"/>
    </source>
</evidence>
<evidence type="ECO:0000256" key="8">
    <source>
        <dbReference type="ARBA" id="ARBA00023211"/>
    </source>
</evidence>
<feature type="binding site" evidence="10 12">
    <location>
        <position position="123"/>
    </location>
    <ligand>
        <name>substrate</name>
    </ligand>
</feature>
<evidence type="ECO:0000313" key="17">
    <source>
        <dbReference type="Proteomes" id="UP000176741"/>
    </source>
</evidence>
<comment type="caution">
    <text evidence="10">Lacks conserved residue(s) required for the propagation of feature annotation.</text>
</comment>
<dbReference type="InterPro" id="IPR036646">
    <property type="entry name" value="PGAM_B_sf"/>
</dbReference>
<comment type="caution">
    <text evidence="16">The sequence shown here is derived from an EMBL/GenBank/DDBJ whole genome shotgun (WGS) entry which is preliminary data.</text>
</comment>
<evidence type="ECO:0000256" key="12">
    <source>
        <dbReference type="PIRSR" id="PIRSR001492-2"/>
    </source>
</evidence>
<evidence type="ECO:0000256" key="7">
    <source>
        <dbReference type="ARBA" id="ARBA00023152"/>
    </source>
</evidence>
<feature type="domain" description="Metalloenzyme" evidence="14">
    <location>
        <begin position="6"/>
        <end position="531"/>
    </location>
</feature>
<feature type="domain" description="BPG-independent PGAM N-terminal" evidence="15">
    <location>
        <begin position="82"/>
        <end position="325"/>
    </location>
</feature>
<dbReference type="Pfam" id="PF06415">
    <property type="entry name" value="iPGM_N"/>
    <property type="match status" value="1"/>
</dbReference>
<sequence>MTPKFVVLTILDGWGLAPDGAGNAISLANTPNMNKFWLSYPHTEIEAAGEAVGLPKGEDGNTETGHLNLGAGRIVYQDLERINMAIADGSFFENKVLQGAIDHINKYDSNLHYMGLLGGGGVHSNLNHLFALIHFASVAKVKNLFLHVFSDGRDSPPTAAKTYIAHLKEVIKKEGVGEIASIMGRYWAMDRDQRWDRTQKAYLALTMGKANKIKAPEEAIEISYSEGKTDEFIEPSIIVDKFGKARTLIKSNDAVIFFNFRIDRPRQLTKAFILNDFSKANVNFAFDSFSRYSKGSSQEVPKSIPPFERGNKINNLYFVTMTEYGKTLSDDGAKPAFPPEIIDVPISSVFSSSEVKQLKATESEKERFVTFYFNGLREKAFIGEDRIIVPSPSVATYDQKPEMSSEKITETLLNKITSDIYKFIVVNYPNADMVGHTGNIGPTVKAVEIIDSCLGKLATNILAYQGALIITADHGNAEEMINLETGEIDTEHSKNRVPFIVVYNKYLGKSHTLKTGILADVAPTIISFMGLPVPSSMTGRNLLAEIMKDN</sequence>
<feature type="binding site" evidence="10 12">
    <location>
        <begin position="261"/>
        <end position="264"/>
    </location>
    <ligand>
        <name>substrate</name>
    </ligand>
</feature>
<dbReference type="PANTHER" id="PTHR31637">
    <property type="entry name" value="2,3-BISPHOSPHOGLYCERATE-INDEPENDENT PHOSPHOGLYCERATE MUTASE"/>
    <property type="match status" value="1"/>
</dbReference>
<dbReference type="Pfam" id="PF01676">
    <property type="entry name" value="Metalloenzyme"/>
    <property type="match status" value="1"/>
</dbReference>
<dbReference type="GO" id="GO:0004619">
    <property type="term" value="F:phosphoglycerate mutase activity"/>
    <property type="evidence" value="ECO:0007669"/>
    <property type="project" value="UniProtKB-UniRule"/>
</dbReference>
<dbReference type="InterPro" id="IPR011258">
    <property type="entry name" value="BPG-indep_PGM_N"/>
</dbReference>
<evidence type="ECO:0000259" key="14">
    <source>
        <dbReference type="Pfam" id="PF01676"/>
    </source>
</evidence>
<evidence type="ECO:0000256" key="13">
    <source>
        <dbReference type="PIRSR" id="PIRSR001492-3"/>
    </source>
</evidence>
<evidence type="ECO:0000256" key="10">
    <source>
        <dbReference type="HAMAP-Rule" id="MF_01038"/>
    </source>
</evidence>
<feature type="binding site" evidence="13">
    <location>
        <position position="436"/>
    </location>
    <ligand>
        <name>Mn(2+)</name>
        <dbReference type="ChEBI" id="CHEBI:29035"/>
        <label>1</label>
    </ligand>
</feature>
<dbReference type="GO" id="GO:0006007">
    <property type="term" value="P:glucose catabolic process"/>
    <property type="evidence" value="ECO:0007669"/>
    <property type="project" value="InterPro"/>
</dbReference>
<dbReference type="EMBL" id="MGGD01000035">
    <property type="protein sequence ID" value="OGM20387.1"/>
    <property type="molecule type" value="Genomic_DNA"/>
</dbReference>
<protein>
    <recommendedName>
        <fullName evidence="10 11">2,3-bisphosphoglycerate-independent phosphoglycerate mutase</fullName>
        <shortName evidence="10">BPG-independent PGAM</shortName>
        <shortName evidence="10">Phosphoglyceromutase</shortName>
        <shortName evidence="10">iPGM</shortName>
        <ecNumber evidence="10 11">5.4.2.12</ecNumber>
    </recommendedName>
</protein>
<dbReference type="SUPFAM" id="SSF53649">
    <property type="entry name" value="Alkaline phosphatase-like"/>
    <property type="match status" value="1"/>
</dbReference>
<evidence type="ECO:0000256" key="2">
    <source>
        <dbReference type="ARBA" id="ARBA00001936"/>
    </source>
</evidence>
<feature type="binding site" evidence="10 12">
    <location>
        <position position="191"/>
    </location>
    <ligand>
        <name>substrate</name>
    </ligand>
</feature>
<reference evidence="16 17" key="1">
    <citation type="journal article" date="2016" name="Nat. Commun.">
        <title>Thousands of microbial genomes shed light on interconnected biogeochemical processes in an aquifer system.</title>
        <authorList>
            <person name="Anantharaman K."/>
            <person name="Brown C.T."/>
            <person name="Hug L.A."/>
            <person name="Sharon I."/>
            <person name="Castelle C.J."/>
            <person name="Probst A.J."/>
            <person name="Thomas B.C."/>
            <person name="Singh A."/>
            <person name="Wilkins M.J."/>
            <person name="Karaoz U."/>
            <person name="Brodie E.L."/>
            <person name="Williams K.H."/>
            <person name="Hubbard S.S."/>
            <person name="Banfield J.F."/>
        </authorList>
    </citation>
    <scope>NUCLEOTIDE SEQUENCE [LARGE SCALE GENOMIC DNA]</scope>
</reference>
<evidence type="ECO:0000256" key="11">
    <source>
        <dbReference type="NCBIfam" id="TIGR01307"/>
    </source>
</evidence>
<feature type="binding site" evidence="13">
    <location>
        <position position="12"/>
    </location>
    <ligand>
        <name>Mn(2+)</name>
        <dbReference type="ChEBI" id="CHEBI:29035"/>
        <label>2</label>
    </ligand>
</feature>
<dbReference type="GO" id="GO:0006096">
    <property type="term" value="P:glycolytic process"/>
    <property type="evidence" value="ECO:0007669"/>
    <property type="project" value="UniProtKB-UniRule"/>
</dbReference>
<dbReference type="PANTHER" id="PTHR31637:SF0">
    <property type="entry name" value="2,3-BISPHOSPHOGLYCERATE-INDEPENDENT PHOSPHOGLYCERATE MUTASE"/>
    <property type="match status" value="1"/>
</dbReference>
<keyword evidence="6 13" id="KW-0479">Metal-binding</keyword>
<comment type="cofactor">
    <cofactor evidence="2">
        <name>Mn(2+)</name>
        <dbReference type="ChEBI" id="CHEBI:29035"/>
    </cofactor>
</comment>
<proteinExistence type="inferred from homology"/>
<dbReference type="Gene3D" id="3.40.1450.10">
    <property type="entry name" value="BPG-independent phosphoglycerate mutase, domain B"/>
    <property type="match status" value="1"/>
</dbReference>
<dbReference type="UniPathway" id="UPA00109">
    <property type="reaction ID" value="UER00186"/>
</dbReference>